<sequence length="208" mass="22439">MSVKIECQGLPCPQPVINCKNAIEANNPSEIIIIVDNEAAKENVSRFMGTKGYEVSTEKNGALISIIGKKNMENDVSKDTECVDCKIMSDDELAQVDSKIVVFIDSDCLGRGDDELGAKLMFNFIATLSELGESLWRIVMVNGAVKLSAAGHPCLEKLQALETAGVSILVCGTCLDHFKLLDKRSVGETTNMLDVVTSLQLASKVIKA</sequence>
<dbReference type="NCBIfam" id="TIGR03527">
    <property type="entry name" value="selenium_YedF"/>
    <property type="match status" value="1"/>
</dbReference>
<accession>A0A1X7CDW3</accession>
<dbReference type="Pfam" id="PF01206">
    <property type="entry name" value="TusA"/>
    <property type="match status" value="1"/>
</dbReference>
<dbReference type="OrthoDB" id="9801500at2"/>
<proteinExistence type="predicted"/>
<name>A0A1X7CDW3_9BACT</name>
<organism evidence="2 3">
    <name type="scientific">Desulfovibrio gilichinskyi</name>
    <dbReference type="NCBI Taxonomy" id="1519643"/>
    <lineage>
        <taxon>Bacteria</taxon>
        <taxon>Pseudomonadati</taxon>
        <taxon>Thermodesulfobacteriota</taxon>
        <taxon>Desulfovibrionia</taxon>
        <taxon>Desulfovibrionales</taxon>
        <taxon>Desulfovibrionaceae</taxon>
        <taxon>Desulfovibrio</taxon>
    </lineage>
</organism>
<evidence type="ECO:0000259" key="1">
    <source>
        <dbReference type="Pfam" id="PF01206"/>
    </source>
</evidence>
<dbReference type="InterPro" id="IPR027396">
    <property type="entry name" value="DsrEFH-like"/>
</dbReference>
<dbReference type="Gene3D" id="3.30.110.40">
    <property type="entry name" value="TusA-like domain"/>
    <property type="match status" value="1"/>
</dbReference>
<dbReference type="AlphaFoldDB" id="A0A1X7CDW3"/>
<gene>
    <name evidence="2" type="ORF">SAMN06295933_0726</name>
</gene>
<dbReference type="InterPro" id="IPR019870">
    <property type="entry name" value="Se_metab_YedF"/>
</dbReference>
<dbReference type="SUPFAM" id="SSF75169">
    <property type="entry name" value="DsrEFH-like"/>
    <property type="match status" value="1"/>
</dbReference>
<dbReference type="Proteomes" id="UP000192906">
    <property type="component" value="Unassembled WGS sequence"/>
</dbReference>
<dbReference type="STRING" id="1519643.SAMN06295933_0726"/>
<evidence type="ECO:0000313" key="3">
    <source>
        <dbReference type="Proteomes" id="UP000192906"/>
    </source>
</evidence>
<feature type="domain" description="UPF0033" evidence="1">
    <location>
        <begin position="4"/>
        <end position="67"/>
    </location>
</feature>
<dbReference type="InterPro" id="IPR001455">
    <property type="entry name" value="TusA-like"/>
</dbReference>
<keyword evidence="3" id="KW-1185">Reference proteome</keyword>
<dbReference type="CDD" id="cd03421">
    <property type="entry name" value="SirA_like_N"/>
    <property type="match status" value="1"/>
</dbReference>
<reference evidence="3" key="1">
    <citation type="submission" date="2017-04" db="EMBL/GenBank/DDBJ databases">
        <authorList>
            <person name="Varghese N."/>
            <person name="Submissions S."/>
        </authorList>
    </citation>
    <scope>NUCLEOTIDE SEQUENCE [LARGE SCALE GENOMIC DNA]</scope>
    <source>
        <strain evidence="3">K3S</strain>
    </source>
</reference>
<dbReference type="RefSeq" id="WP_085098394.1">
    <property type="nucleotide sequence ID" value="NZ_FWZU01000001.1"/>
</dbReference>
<dbReference type="SUPFAM" id="SSF64307">
    <property type="entry name" value="SirA-like"/>
    <property type="match status" value="1"/>
</dbReference>
<dbReference type="InterPro" id="IPR036868">
    <property type="entry name" value="TusA-like_sf"/>
</dbReference>
<dbReference type="EMBL" id="FWZU01000001">
    <property type="protein sequence ID" value="SME94739.1"/>
    <property type="molecule type" value="Genomic_DNA"/>
</dbReference>
<protein>
    <submittedName>
        <fullName evidence="2">Selenium metabolism protein YedF</fullName>
    </submittedName>
</protein>
<evidence type="ECO:0000313" key="2">
    <source>
        <dbReference type="EMBL" id="SME94739.1"/>
    </source>
</evidence>